<evidence type="ECO:0000313" key="3">
    <source>
        <dbReference type="Proteomes" id="UP000293865"/>
    </source>
</evidence>
<gene>
    <name evidence="2" type="ORF">ESP51_07585</name>
</gene>
<feature type="chain" id="PRO_5020231420" description="DUF3035 domain-containing protein" evidence="1">
    <location>
        <begin position="26"/>
        <end position="204"/>
    </location>
</feature>
<feature type="signal peptide" evidence="1">
    <location>
        <begin position="1"/>
        <end position="25"/>
    </location>
</feature>
<accession>A0A4Q2L2U6</accession>
<organism evidence="2 3">
    <name type="scientific">Agromyces albus</name>
    <dbReference type="NCBI Taxonomy" id="205332"/>
    <lineage>
        <taxon>Bacteria</taxon>
        <taxon>Bacillati</taxon>
        <taxon>Actinomycetota</taxon>
        <taxon>Actinomycetes</taxon>
        <taxon>Micrococcales</taxon>
        <taxon>Microbacteriaceae</taxon>
        <taxon>Agromyces</taxon>
    </lineage>
</organism>
<protein>
    <recommendedName>
        <fullName evidence="4">DUF3035 domain-containing protein</fullName>
    </recommendedName>
</protein>
<comment type="caution">
    <text evidence="2">The sequence shown here is derived from an EMBL/GenBank/DDBJ whole genome shotgun (WGS) entry which is preliminary data.</text>
</comment>
<reference evidence="2 3" key="1">
    <citation type="submission" date="2019-01" db="EMBL/GenBank/DDBJ databases">
        <title>Agromyces.</title>
        <authorList>
            <person name="Li J."/>
        </authorList>
    </citation>
    <scope>NUCLEOTIDE SEQUENCE [LARGE SCALE GENOMIC DNA]</scope>
    <source>
        <strain evidence="2 3">DSM 15934</strain>
    </source>
</reference>
<evidence type="ECO:0000256" key="1">
    <source>
        <dbReference type="SAM" id="SignalP"/>
    </source>
</evidence>
<dbReference type="Proteomes" id="UP000293865">
    <property type="component" value="Unassembled WGS sequence"/>
</dbReference>
<evidence type="ECO:0000313" key="2">
    <source>
        <dbReference type="EMBL" id="RXZ71747.1"/>
    </source>
</evidence>
<keyword evidence="3" id="KW-1185">Reference proteome</keyword>
<dbReference type="OrthoDB" id="5008077at2"/>
<evidence type="ECO:0008006" key="4">
    <source>
        <dbReference type="Google" id="ProtNLM"/>
    </source>
</evidence>
<proteinExistence type="predicted"/>
<dbReference type="EMBL" id="SDPN01000010">
    <property type="protein sequence ID" value="RXZ71747.1"/>
    <property type="molecule type" value="Genomic_DNA"/>
</dbReference>
<keyword evidence="1" id="KW-0732">Signal</keyword>
<dbReference type="AlphaFoldDB" id="A0A4Q2L2U6"/>
<name>A0A4Q2L2U6_9MICO</name>
<sequence length="204" mass="21525">MNTRKAAPVLLIGSLAVLLSGCAGAAVERQVNDNLKPLENAAAMGLARGHVIEKDDFSSQPFSAEVIRELKGSAPTTVEQPFSAEAIRELKGSAPTTVEQPFSAEVWRELKGSAPTTVEQPFSDAARRELKGNAPVAESAADTQGRRLTAYAEAYAAAGVTAAEMQGARLSEYAEARSDAEKRELKGSAPIEVNDYLSPLGGPR</sequence>
<dbReference type="PROSITE" id="PS51257">
    <property type="entry name" value="PROKAR_LIPOPROTEIN"/>
    <property type="match status" value="1"/>
</dbReference>
<dbReference type="RefSeq" id="WP_129520293.1">
    <property type="nucleotide sequence ID" value="NZ_SDPN01000010.1"/>
</dbReference>